<evidence type="ECO:0000256" key="8">
    <source>
        <dbReference type="ARBA" id="ARBA00022837"/>
    </source>
</evidence>
<feature type="compositionally biased region" description="Basic and acidic residues" evidence="15">
    <location>
        <begin position="813"/>
        <end position="825"/>
    </location>
</feature>
<evidence type="ECO:0000256" key="16">
    <source>
        <dbReference type="SAM" id="Phobius"/>
    </source>
</evidence>
<evidence type="ECO:0000313" key="19">
    <source>
        <dbReference type="Proteomes" id="UP000022910"/>
    </source>
</evidence>
<comment type="similarity">
    <text evidence="2">Belongs to the peptidase S8 family. Furin subfamily.</text>
</comment>
<dbReference type="GO" id="GO:0016485">
    <property type="term" value="P:protein processing"/>
    <property type="evidence" value="ECO:0007669"/>
    <property type="project" value="TreeGrafter"/>
</dbReference>
<keyword evidence="11" id="KW-0865">Zymogen</keyword>
<dbReference type="Proteomes" id="UP000022910">
    <property type="component" value="Unassembled WGS sequence"/>
</dbReference>
<organism evidence="18 19">
    <name type="scientific">Rhizophagus irregularis (strain DAOM 197198w)</name>
    <name type="common">Glomus intraradices</name>
    <dbReference type="NCBI Taxonomy" id="1432141"/>
    <lineage>
        <taxon>Eukaryota</taxon>
        <taxon>Fungi</taxon>
        <taxon>Fungi incertae sedis</taxon>
        <taxon>Mucoromycota</taxon>
        <taxon>Glomeromycotina</taxon>
        <taxon>Glomeromycetes</taxon>
        <taxon>Glomerales</taxon>
        <taxon>Glomeraceae</taxon>
        <taxon>Rhizophagus</taxon>
    </lineage>
</organism>
<dbReference type="InterPro" id="IPR002884">
    <property type="entry name" value="P_dom"/>
</dbReference>
<comment type="caution">
    <text evidence="18">The sequence shown here is derived from an EMBL/GenBank/DDBJ whole genome shotgun (WGS) entry which is preliminary data.</text>
</comment>
<dbReference type="Pfam" id="PF01483">
    <property type="entry name" value="P_proprotein"/>
    <property type="match status" value="1"/>
</dbReference>
<dbReference type="PROSITE" id="PS51829">
    <property type="entry name" value="P_HOMO_B"/>
    <property type="match status" value="1"/>
</dbReference>
<evidence type="ECO:0000256" key="1">
    <source>
        <dbReference type="ARBA" id="ARBA00004370"/>
    </source>
</evidence>
<dbReference type="STRING" id="1432141.A0A015K958"/>
<dbReference type="InterPro" id="IPR015500">
    <property type="entry name" value="Peptidase_S8_subtilisin-rel"/>
</dbReference>
<dbReference type="FunFam" id="2.60.120.260:FF:000026">
    <property type="entry name" value="proprotein convertase subtilisin/kexin type 7"/>
    <property type="match status" value="1"/>
</dbReference>
<evidence type="ECO:0000313" key="18">
    <source>
        <dbReference type="EMBL" id="EXX78282.1"/>
    </source>
</evidence>
<keyword evidence="8" id="KW-0106">Calcium</keyword>
<feature type="transmembrane region" description="Helical" evidence="16">
    <location>
        <begin position="691"/>
        <end position="711"/>
    </location>
</feature>
<evidence type="ECO:0000256" key="6">
    <source>
        <dbReference type="ARBA" id="ARBA00022801"/>
    </source>
</evidence>
<evidence type="ECO:0000256" key="5">
    <source>
        <dbReference type="ARBA" id="ARBA00022729"/>
    </source>
</evidence>
<dbReference type="PANTHER" id="PTHR42884">
    <property type="entry name" value="PROPROTEIN CONVERTASE SUBTILISIN/KEXIN-RELATED"/>
    <property type="match status" value="1"/>
</dbReference>
<feature type="region of interest" description="Disordered" evidence="15">
    <location>
        <begin position="143"/>
        <end position="164"/>
    </location>
</feature>
<keyword evidence="12" id="KW-0325">Glycoprotein</keyword>
<evidence type="ECO:0000256" key="4">
    <source>
        <dbReference type="ARBA" id="ARBA00022692"/>
    </source>
</evidence>
<keyword evidence="19" id="KW-1185">Reference proteome</keyword>
<evidence type="ECO:0000256" key="2">
    <source>
        <dbReference type="ARBA" id="ARBA00005325"/>
    </source>
</evidence>
<gene>
    <name evidence="18" type="ORF">RirG_016460</name>
</gene>
<feature type="active site" description="Charge relay system" evidence="13 14">
    <location>
        <position position="424"/>
    </location>
</feature>
<dbReference type="FunFam" id="3.40.50.200:FF:000005">
    <property type="entry name" value="Proprotein convertase subtilisin/kexin type 7"/>
    <property type="match status" value="1"/>
</dbReference>
<feature type="region of interest" description="Disordered" evidence="15">
    <location>
        <begin position="787"/>
        <end position="825"/>
    </location>
</feature>
<keyword evidence="4 16" id="KW-0812">Transmembrane</keyword>
<dbReference type="InterPro" id="IPR000209">
    <property type="entry name" value="Peptidase_S8/S53_dom"/>
</dbReference>
<dbReference type="CDD" id="cd04059">
    <property type="entry name" value="Peptidases_S8_Protein_convertases_Kexins_Furin-like"/>
    <property type="match status" value="1"/>
</dbReference>
<dbReference type="SUPFAM" id="SSF49785">
    <property type="entry name" value="Galactose-binding domain-like"/>
    <property type="match status" value="1"/>
</dbReference>
<feature type="region of interest" description="Disordered" evidence="15">
    <location>
        <begin position="637"/>
        <end position="682"/>
    </location>
</feature>
<reference evidence="18 19" key="1">
    <citation type="submission" date="2014-02" db="EMBL/GenBank/DDBJ databases">
        <title>Single nucleus genome sequencing reveals high similarity among nuclei of an endomycorrhizal fungus.</title>
        <authorList>
            <person name="Lin K."/>
            <person name="Geurts R."/>
            <person name="Zhang Z."/>
            <person name="Limpens E."/>
            <person name="Saunders D.G."/>
            <person name="Mu D."/>
            <person name="Pang E."/>
            <person name="Cao H."/>
            <person name="Cha H."/>
            <person name="Lin T."/>
            <person name="Zhou Q."/>
            <person name="Shang Y."/>
            <person name="Li Y."/>
            <person name="Ivanov S."/>
            <person name="Sharma T."/>
            <person name="Velzen R.V."/>
            <person name="Ruijter N.D."/>
            <person name="Aanen D.K."/>
            <person name="Win J."/>
            <person name="Kamoun S."/>
            <person name="Bisseling T."/>
            <person name="Huang S."/>
        </authorList>
    </citation>
    <scope>NUCLEOTIDE SEQUENCE [LARGE SCALE GENOMIC DNA]</scope>
    <source>
        <strain evidence="19">DAOM197198w</strain>
    </source>
</reference>
<keyword evidence="7 14" id="KW-0720">Serine protease</keyword>
<dbReference type="EMBL" id="JEMT01009312">
    <property type="protein sequence ID" value="EXX78282.1"/>
    <property type="molecule type" value="Genomic_DNA"/>
</dbReference>
<keyword evidence="9 16" id="KW-1133">Transmembrane helix</keyword>
<keyword evidence="5" id="KW-0732">Signal</keyword>
<dbReference type="InterPro" id="IPR034182">
    <property type="entry name" value="Kexin/furin"/>
</dbReference>
<accession>A0A015K958</accession>
<feature type="active site" description="Charge relay system" evidence="13 14">
    <location>
        <position position="214"/>
    </location>
</feature>
<dbReference type="PROSITE" id="PS00138">
    <property type="entry name" value="SUBTILASE_SER"/>
    <property type="match status" value="1"/>
</dbReference>
<evidence type="ECO:0000256" key="3">
    <source>
        <dbReference type="ARBA" id="ARBA00022670"/>
    </source>
</evidence>
<dbReference type="GO" id="GO:0004252">
    <property type="term" value="F:serine-type endopeptidase activity"/>
    <property type="evidence" value="ECO:0007669"/>
    <property type="project" value="UniProtKB-UniRule"/>
</dbReference>
<dbReference type="HOGENOM" id="CLU_002976_2_0_1"/>
<dbReference type="InterPro" id="IPR022398">
    <property type="entry name" value="Peptidase_S8_His-AS"/>
</dbReference>
<feature type="active site" description="Charge relay system" evidence="13 14">
    <location>
        <position position="252"/>
    </location>
</feature>
<dbReference type="InterPro" id="IPR008979">
    <property type="entry name" value="Galactose-bd-like_sf"/>
</dbReference>
<name>A0A015K958_RHIIW</name>
<evidence type="ECO:0000256" key="15">
    <source>
        <dbReference type="SAM" id="MobiDB-lite"/>
    </source>
</evidence>
<evidence type="ECO:0000259" key="17">
    <source>
        <dbReference type="PROSITE" id="PS51829"/>
    </source>
</evidence>
<dbReference type="Gene3D" id="2.60.120.260">
    <property type="entry name" value="Galactose-binding domain-like"/>
    <property type="match status" value="1"/>
</dbReference>
<keyword evidence="3 14" id="KW-0645">Protease</keyword>
<keyword evidence="10 16" id="KW-0472">Membrane</keyword>
<dbReference type="GO" id="GO:0000139">
    <property type="term" value="C:Golgi membrane"/>
    <property type="evidence" value="ECO:0007669"/>
    <property type="project" value="TreeGrafter"/>
</dbReference>
<feature type="domain" description="P/Homo B" evidence="17">
    <location>
        <begin position="500"/>
        <end position="635"/>
    </location>
</feature>
<evidence type="ECO:0000256" key="10">
    <source>
        <dbReference type="ARBA" id="ARBA00023136"/>
    </source>
</evidence>
<evidence type="ECO:0000256" key="9">
    <source>
        <dbReference type="ARBA" id="ARBA00022989"/>
    </source>
</evidence>
<evidence type="ECO:0000256" key="7">
    <source>
        <dbReference type="ARBA" id="ARBA00022825"/>
    </source>
</evidence>
<protein>
    <submittedName>
        <fullName evidence="18">Kex2p</fullName>
    </submittedName>
</protein>
<evidence type="ECO:0000256" key="11">
    <source>
        <dbReference type="ARBA" id="ARBA00023145"/>
    </source>
</evidence>
<sequence length="825" mass="91691">MELLSIKTFLRSLLFITIFILLFGQFEASRLKKRDYQKNYYYAIELEENSQISPREVADLLNIRYDGQIGALDNHHLFSSSKEMTHLVTRSLDSNFDLSGESNDRVLLEFRSLKERRQQNPSLEKRSNEIIDSILSVEKQQLRKRHKRVPPPIPKPKNKNNNQDDIGAAYGINDPGFKYQWHLVNALQVDHHINVTGVWKEGITGKGVIAAIVDDGLDYESEDLKDNFFAAGSYDFNDHTPLPKPRLSDDNHGTRCAGEIAAVKNDVCGVGVAPDAKIAGIRILSGEISDVDEAEALNYGFQENQIYSCSWGPPDDGQSAEAPKGLIYKAMLKGIKDGRGGKGSLFVFASGNGGANDDNCNFDGYTNSMYTITVGAVDRLFAHPYYAEKCSALLVTTFSSGSGSYIYTTDVGPHNCSSLHGGTSAAAPIAAGVYALVLQIRPDLTWRDMQYLQLISAVPFNLKEPEWDRNAAGRLFSHKYGYGLLDAYRIVQNAKTFKNLGPQASLEMPIVRVNKQIPMNTKGVIRSVQVKQSDLDGAKFGRLEHVTVTVNIQHTRRGDIQVDLTSPNGIISHLGTPRMYDEHRGGLSNWTFMSVKHWDENPIGKWTVQVRDTQNPEFWGTLIDWKIKFWGEQKNLTETPATNTDDSEKITNPASSGATTTDSPKSTTTHDAGNSSSKVDIEHKSSKPNTWVIAIIGMGFAFMFAGLAYFAKKHYWDKKLFSRQSYSVLQSSEATNSGEDSIPLTSGNKQYMTSRELFDAFGDSSGEEEETTQVVFENSYMDKYMNDDEKVESETINEKSIDDGGNASGSGGEDLRQGESNNDRS</sequence>
<dbReference type="PROSITE" id="PS00137">
    <property type="entry name" value="SUBTILASE_HIS"/>
    <property type="match status" value="1"/>
</dbReference>
<evidence type="ECO:0000256" key="12">
    <source>
        <dbReference type="ARBA" id="ARBA00023180"/>
    </source>
</evidence>
<dbReference type="SUPFAM" id="SSF52743">
    <property type="entry name" value="Subtilisin-like"/>
    <property type="match status" value="1"/>
</dbReference>
<keyword evidence="6 14" id="KW-0378">Hydrolase</keyword>
<evidence type="ECO:0000256" key="13">
    <source>
        <dbReference type="PIRSR" id="PIRSR615500-1"/>
    </source>
</evidence>
<dbReference type="Gene3D" id="3.40.50.200">
    <property type="entry name" value="Peptidase S8/S53 domain"/>
    <property type="match status" value="1"/>
</dbReference>
<dbReference type="InterPro" id="IPR023828">
    <property type="entry name" value="Peptidase_S8_Ser-AS"/>
</dbReference>
<dbReference type="OMA" id="CCGLGIY"/>
<dbReference type="PRINTS" id="PR00723">
    <property type="entry name" value="SUBTILISIN"/>
</dbReference>
<dbReference type="GO" id="GO:0007323">
    <property type="term" value="P:peptide pheromone maturation"/>
    <property type="evidence" value="ECO:0007669"/>
    <property type="project" value="UniProtKB-ARBA"/>
</dbReference>
<feature type="compositionally biased region" description="Low complexity" evidence="15">
    <location>
        <begin position="659"/>
        <end position="669"/>
    </location>
</feature>
<dbReference type="Pfam" id="PF00082">
    <property type="entry name" value="Peptidase_S8"/>
    <property type="match status" value="1"/>
</dbReference>
<dbReference type="PROSITE" id="PS51892">
    <property type="entry name" value="SUBTILASE"/>
    <property type="match status" value="1"/>
</dbReference>
<dbReference type="GO" id="GO:0005802">
    <property type="term" value="C:trans-Golgi network"/>
    <property type="evidence" value="ECO:0007669"/>
    <property type="project" value="TreeGrafter"/>
</dbReference>
<feature type="compositionally biased region" description="Polar residues" evidence="15">
    <location>
        <begin position="637"/>
        <end position="658"/>
    </location>
</feature>
<comment type="subcellular location">
    <subcellularLocation>
        <location evidence="1">Membrane</location>
    </subcellularLocation>
</comment>
<dbReference type="InterPro" id="IPR036852">
    <property type="entry name" value="Peptidase_S8/S53_dom_sf"/>
</dbReference>
<evidence type="ECO:0000256" key="14">
    <source>
        <dbReference type="PROSITE-ProRule" id="PRU01240"/>
    </source>
</evidence>
<feature type="compositionally biased region" description="Basic and acidic residues" evidence="15">
    <location>
        <begin position="787"/>
        <end position="802"/>
    </location>
</feature>
<dbReference type="AlphaFoldDB" id="A0A015K958"/>
<proteinExistence type="inferred from homology"/>
<dbReference type="OrthoDB" id="300641at2759"/>
<dbReference type="PANTHER" id="PTHR42884:SF14">
    <property type="entry name" value="NEUROENDOCRINE CONVERTASE 1"/>
    <property type="match status" value="1"/>
</dbReference>